<evidence type="ECO:0000256" key="3">
    <source>
        <dbReference type="ARBA" id="ARBA00022821"/>
    </source>
</evidence>
<dbReference type="GO" id="GO:0006952">
    <property type="term" value="P:defense response"/>
    <property type="evidence" value="ECO:0007669"/>
    <property type="project" value="UniProtKB-KW"/>
</dbReference>
<dbReference type="PRINTS" id="PR00367">
    <property type="entry name" value="ETHRSPELEMNT"/>
</dbReference>
<dbReference type="CDD" id="cd00018">
    <property type="entry name" value="AP2"/>
    <property type="match status" value="1"/>
</dbReference>
<evidence type="ECO:0000256" key="9">
    <source>
        <dbReference type="ARBA" id="ARBA00024343"/>
    </source>
</evidence>
<dbReference type="PANTHER" id="PTHR31657:SF78">
    <property type="entry name" value="ETHYLENE-RESPONSIVE TRANSCRIPTION FACTOR ERF060"/>
    <property type="match status" value="1"/>
</dbReference>
<evidence type="ECO:0000256" key="8">
    <source>
        <dbReference type="ARBA" id="ARBA00023242"/>
    </source>
</evidence>
<sequence>MAAAIDIYCSSSPDFSDPLGEELMKALEPFMKGATFSSPSSSSPSSSSPSSSPSPSYPSSLSPLSSSSVSSPPTSSLYYPFESSYNFSSLSSEPNMFPDFSSSPSTTHMFSQGFSSFNQVGVDQTGSIGLNHLTPSQILQIQAQIQLQQQQQYITSLTSASSLHNQTLAKLQHQQQFSSFLSPKPVPMKQVGTPQKPTKLYRGVRQRHWGKWVAEIRLPKNRTRLWLGTFDTAEEAALAYDKAAYKLRGDFARLNFPHLKHQLGYEFSDYKPLHSSVGAKLQAICESLANSQKQGKSKKPSFVADSKPTIVDSLQTGVEHLENVFDDSFNSESRYPGPEEIKVEASSSSSPSDDQSSAGSSSPESDITFLDFSEPSFDESENFMLNKYPSVEIDWAAL</sequence>
<organism evidence="12 13">
    <name type="scientific">Ilex paraguariensis</name>
    <name type="common">yerba mate</name>
    <dbReference type="NCBI Taxonomy" id="185542"/>
    <lineage>
        <taxon>Eukaryota</taxon>
        <taxon>Viridiplantae</taxon>
        <taxon>Streptophyta</taxon>
        <taxon>Embryophyta</taxon>
        <taxon>Tracheophyta</taxon>
        <taxon>Spermatophyta</taxon>
        <taxon>Magnoliopsida</taxon>
        <taxon>eudicotyledons</taxon>
        <taxon>Gunneridae</taxon>
        <taxon>Pentapetalae</taxon>
        <taxon>asterids</taxon>
        <taxon>campanulids</taxon>
        <taxon>Aquifoliales</taxon>
        <taxon>Aquifoliaceae</taxon>
        <taxon>Ilex</taxon>
    </lineage>
</organism>
<gene>
    <name evidence="12" type="ORF">ILEXP_LOCUS44716</name>
</gene>
<name>A0ABC8U4R4_9AQUA</name>
<dbReference type="SUPFAM" id="SSF54171">
    <property type="entry name" value="DNA-binding domain"/>
    <property type="match status" value="1"/>
</dbReference>
<feature type="compositionally biased region" description="Low complexity" evidence="10">
    <location>
        <begin position="37"/>
        <end position="71"/>
    </location>
</feature>
<dbReference type="EMBL" id="CAUOFW020006502">
    <property type="protein sequence ID" value="CAK9174930.1"/>
    <property type="molecule type" value="Genomic_DNA"/>
</dbReference>
<keyword evidence="2" id="KW-0936">Ethylene signaling pathway</keyword>
<accession>A0ABC8U4R4</accession>
<dbReference type="Gene3D" id="3.30.730.10">
    <property type="entry name" value="AP2/ERF domain"/>
    <property type="match status" value="1"/>
</dbReference>
<feature type="domain" description="AP2/ERF" evidence="11">
    <location>
        <begin position="200"/>
        <end position="257"/>
    </location>
</feature>
<keyword evidence="6" id="KW-0010">Activator</keyword>
<dbReference type="GO" id="GO:0000976">
    <property type="term" value="F:transcription cis-regulatory region binding"/>
    <property type="evidence" value="ECO:0007669"/>
    <property type="project" value="UniProtKB-ARBA"/>
</dbReference>
<feature type="region of interest" description="Disordered" evidence="10">
    <location>
        <begin position="34"/>
        <end position="71"/>
    </location>
</feature>
<keyword evidence="3" id="KW-0611">Plant defense</keyword>
<keyword evidence="7" id="KW-0804">Transcription</keyword>
<evidence type="ECO:0000259" key="11">
    <source>
        <dbReference type="PROSITE" id="PS51032"/>
    </source>
</evidence>
<feature type="compositionally biased region" description="Low complexity" evidence="10">
    <location>
        <begin position="344"/>
        <end position="365"/>
    </location>
</feature>
<evidence type="ECO:0000256" key="7">
    <source>
        <dbReference type="ARBA" id="ARBA00023163"/>
    </source>
</evidence>
<comment type="caution">
    <text evidence="12">The sequence shown here is derived from an EMBL/GenBank/DDBJ whole genome shotgun (WGS) entry which is preliminary data.</text>
</comment>
<keyword evidence="8" id="KW-0539">Nucleus</keyword>
<dbReference type="Pfam" id="PF00847">
    <property type="entry name" value="AP2"/>
    <property type="match status" value="1"/>
</dbReference>
<comment type="similarity">
    <text evidence="9">Belongs to the AP2/ERF transcription factor family. ERF subfamily.</text>
</comment>
<evidence type="ECO:0000256" key="6">
    <source>
        <dbReference type="ARBA" id="ARBA00023159"/>
    </source>
</evidence>
<protein>
    <recommendedName>
        <fullName evidence="11">AP2/ERF domain-containing protein</fullName>
    </recommendedName>
</protein>
<evidence type="ECO:0000256" key="5">
    <source>
        <dbReference type="ARBA" id="ARBA00023125"/>
    </source>
</evidence>
<dbReference type="SMART" id="SM00380">
    <property type="entry name" value="AP2"/>
    <property type="match status" value="1"/>
</dbReference>
<dbReference type="AlphaFoldDB" id="A0ABC8U4R4"/>
<dbReference type="PANTHER" id="PTHR31657">
    <property type="entry name" value="ETHYLENE-RESPONSIVE TRANSCRIPTION FACTOR ERF061"/>
    <property type="match status" value="1"/>
</dbReference>
<dbReference type="InterPro" id="IPR016177">
    <property type="entry name" value="DNA-bd_dom_sf"/>
</dbReference>
<dbReference type="PROSITE" id="PS51032">
    <property type="entry name" value="AP2_ERF"/>
    <property type="match status" value="1"/>
</dbReference>
<reference evidence="12 13" key="1">
    <citation type="submission" date="2024-02" db="EMBL/GenBank/DDBJ databases">
        <authorList>
            <person name="Vignale AGUSTIN F."/>
            <person name="Sosa J E."/>
            <person name="Modenutti C."/>
        </authorList>
    </citation>
    <scope>NUCLEOTIDE SEQUENCE [LARGE SCALE GENOMIC DNA]</scope>
</reference>
<keyword evidence="13" id="KW-1185">Reference proteome</keyword>
<evidence type="ECO:0000256" key="10">
    <source>
        <dbReference type="SAM" id="MobiDB-lite"/>
    </source>
</evidence>
<evidence type="ECO:0000313" key="12">
    <source>
        <dbReference type="EMBL" id="CAK9174930.1"/>
    </source>
</evidence>
<comment type="subcellular location">
    <subcellularLocation>
        <location evidence="1">Nucleus</location>
    </subcellularLocation>
</comment>
<dbReference type="InterPro" id="IPR036955">
    <property type="entry name" value="AP2/ERF_dom_sf"/>
</dbReference>
<evidence type="ECO:0000256" key="4">
    <source>
        <dbReference type="ARBA" id="ARBA00023015"/>
    </source>
</evidence>
<dbReference type="InterPro" id="IPR001471">
    <property type="entry name" value="AP2/ERF_dom"/>
</dbReference>
<dbReference type="InterPro" id="IPR051758">
    <property type="entry name" value="ERF/AP2-like"/>
</dbReference>
<keyword evidence="4" id="KW-0805">Transcription regulation</keyword>
<evidence type="ECO:0000256" key="1">
    <source>
        <dbReference type="ARBA" id="ARBA00004123"/>
    </source>
</evidence>
<dbReference type="FunFam" id="3.30.730.10:FF:000001">
    <property type="entry name" value="Ethylene-responsive transcription factor 2"/>
    <property type="match status" value="1"/>
</dbReference>
<dbReference type="GO" id="GO:0005634">
    <property type="term" value="C:nucleus"/>
    <property type="evidence" value="ECO:0007669"/>
    <property type="project" value="UniProtKB-SubCell"/>
</dbReference>
<dbReference type="GO" id="GO:0009873">
    <property type="term" value="P:ethylene-activated signaling pathway"/>
    <property type="evidence" value="ECO:0007669"/>
    <property type="project" value="UniProtKB-KW"/>
</dbReference>
<evidence type="ECO:0000256" key="2">
    <source>
        <dbReference type="ARBA" id="ARBA00022745"/>
    </source>
</evidence>
<feature type="region of interest" description="Disordered" evidence="10">
    <location>
        <begin position="329"/>
        <end position="370"/>
    </location>
</feature>
<proteinExistence type="inferred from homology"/>
<keyword evidence="5" id="KW-0238">DNA-binding</keyword>
<dbReference type="Proteomes" id="UP001642360">
    <property type="component" value="Unassembled WGS sequence"/>
</dbReference>
<evidence type="ECO:0000313" key="13">
    <source>
        <dbReference type="Proteomes" id="UP001642360"/>
    </source>
</evidence>